<gene>
    <name evidence="1" type="ORF">ACFOEE_15905</name>
</gene>
<organism evidence="1 2">
    <name type="scientific">Pseudoalteromonas fenneropenaei</name>
    <dbReference type="NCBI Taxonomy" id="1737459"/>
    <lineage>
        <taxon>Bacteria</taxon>
        <taxon>Pseudomonadati</taxon>
        <taxon>Pseudomonadota</taxon>
        <taxon>Gammaproteobacteria</taxon>
        <taxon>Alteromonadales</taxon>
        <taxon>Pseudoalteromonadaceae</taxon>
        <taxon>Pseudoalteromonas</taxon>
    </lineage>
</organism>
<evidence type="ECO:0000313" key="2">
    <source>
        <dbReference type="Proteomes" id="UP001595453"/>
    </source>
</evidence>
<dbReference type="Pfam" id="PF11859">
    <property type="entry name" value="DUF3379"/>
    <property type="match status" value="1"/>
</dbReference>
<protein>
    <submittedName>
        <fullName evidence="1">DUF3379 family protein</fullName>
    </submittedName>
</protein>
<name>A0ABV7CN98_9GAMM</name>
<keyword evidence="2" id="KW-1185">Reference proteome</keyword>
<proteinExistence type="predicted"/>
<evidence type="ECO:0000313" key="1">
    <source>
        <dbReference type="EMBL" id="MFC3033997.1"/>
    </source>
</evidence>
<dbReference type="EMBL" id="JBHRSD010000029">
    <property type="protein sequence ID" value="MFC3033997.1"/>
    <property type="molecule type" value="Genomic_DNA"/>
</dbReference>
<dbReference type="InterPro" id="IPR021806">
    <property type="entry name" value="DUF3379"/>
</dbReference>
<comment type="caution">
    <text evidence="1">The sequence shown here is derived from an EMBL/GenBank/DDBJ whole genome shotgun (WGS) entry which is preliminary data.</text>
</comment>
<dbReference type="Proteomes" id="UP001595453">
    <property type="component" value="Unassembled WGS sequence"/>
</dbReference>
<accession>A0ABV7CN98</accession>
<sequence>MDELEFRRRLYADPTDREVHDYAKNHPEAQAQLDDMLAFEQSLQSALQVPVPEGLAERILAHTHAAENPEPAAVVAKVSWYRRHIAPFAMAASVLIATTAYLFSATQAPVHASEYALSHIYHELGSFKRTDAISLQLVNEKLATLGAKLQDLPGKVTYVTFCDYKGKRSLHLVYQSPQGPVTVFVVPKQDSFGETAREFQDERFVGKINTGDKADTILVANLNAPIELFSDAFNQQLHWL</sequence>
<reference evidence="2" key="1">
    <citation type="journal article" date="2019" name="Int. J. Syst. Evol. Microbiol.">
        <title>The Global Catalogue of Microorganisms (GCM) 10K type strain sequencing project: providing services to taxonomists for standard genome sequencing and annotation.</title>
        <authorList>
            <consortium name="The Broad Institute Genomics Platform"/>
            <consortium name="The Broad Institute Genome Sequencing Center for Infectious Disease"/>
            <person name="Wu L."/>
            <person name="Ma J."/>
        </authorList>
    </citation>
    <scope>NUCLEOTIDE SEQUENCE [LARGE SCALE GENOMIC DNA]</scope>
    <source>
        <strain evidence="2">KCTC 42730</strain>
    </source>
</reference>
<dbReference type="RefSeq" id="WP_377126436.1">
    <property type="nucleotide sequence ID" value="NZ_JBHRSD010000029.1"/>
</dbReference>